<dbReference type="GO" id="GO:0046872">
    <property type="term" value="F:metal ion binding"/>
    <property type="evidence" value="ECO:0007669"/>
    <property type="project" value="UniProtKB-KW"/>
</dbReference>
<dbReference type="PANTHER" id="PTHR11080">
    <property type="entry name" value="PYRAZINAMIDASE/NICOTINAMIDASE"/>
    <property type="match status" value="1"/>
</dbReference>
<dbReference type="GO" id="GO:0019363">
    <property type="term" value="P:pyridine nucleotide biosynthetic process"/>
    <property type="evidence" value="ECO:0007669"/>
    <property type="project" value="UniProtKB-KW"/>
</dbReference>
<organism evidence="10 11">
    <name type="scientific">Rhinopithecimicrobium faecis</name>
    <dbReference type="NCBI Taxonomy" id="2820698"/>
    <lineage>
        <taxon>Bacteria</taxon>
        <taxon>Pseudomonadati</taxon>
        <taxon>Bacteroidota</taxon>
        <taxon>Sphingobacteriia</taxon>
        <taxon>Sphingobacteriales</taxon>
        <taxon>Sphingobacteriaceae</taxon>
        <taxon>Rhinopithecimicrobium</taxon>
    </lineage>
</organism>
<evidence type="ECO:0000256" key="7">
    <source>
        <dbReference type="ARBA" id="ARBA00043224"/>
    </source>
</evidence>
<name>A0A8T4HDE0_9SPHI</name>
<dbReference type="FunFam" id="3.40.50.850:FF:000006">
    <property type="entry name" value="Bifunctional pyrazinamidase/nicotinamidase"/>
    <property type="match status" value="1"/>
</dbReference>
<dbReference type="Pfam" id="PF00857">
    <property type="entry name" value="Isochorismatase"/>
    <property type="match status" value="1"/>
</dbReference>
<dbReference type="CDD" id="cd01011">
    <property type="entry name" value="nicotinamidase"/>
    <property type="match status" value="1"/>
</dbReference>
<evidence type="ECO:0000259" key="9">
    <source>
        <dbReference type="Pfam" id="PF00857"/>
    </source>
</evidence>
<dbReference type="InterPro" id="IPR052347">
    <property type="entry name" value="Isochorismatase_Nicotinamidase"/>
</dbReference>
<gene>
    <name evidence="10" type="primary">pncA</name>
    <name evidence="10" type="ORF">J5U18_07405</name>
</gene>
<keyword evidence="3" id="KW-0479">Metal-binding</keyword>
<dbReference type="GO" id="GO:0008936">
    <property type="term" value="F:nicotinamidase activity"/>
    <property type="evidence" value="ECO:0007669"/>
    <property type="project" value="UniProtKB-EC"/>
</dbReference>
<keyword evidence="2" id="KW-0662">Pyridine nucleotide biosynthesis</keyword>
<proteinExistence type="inferred from homology"/>
<accession>A0A8T4HDE0</accession>
<comment type="similarity">
    <text evidence="1">Belongs to the isochorismatase family.</text>
</comment>
<evidence type="ECO:0000256" key="8">
    <source>
        <dbReference type="ARBA" id="ARBA00072277"/>
    </source>
</evidence>
<dbReference type="SUPFAM" id="SSF52499">
    <property type="entry name" value="Isochorismatase-like hydrolases"/>
    <property type="match status" value="1"/>
</dbReference>
<reference evidence="10" key="1">
    <citation type="submission" date="2021-03" db="EMBL/GenBank/DDBJ databases">
        <authorList>
            <person name="Lu T."/>
            <person name="Wang Q."/>
            <person name="Han X."/>
        </authorList>
    </citation>
    <scope>NUCLEOTIDE SEQUENCE</scope>
    <source>
        <strain evidence="10">WQ 2009</strain>
    </source>
</reference>
<keyword evidence="4 10" id="KW-0378">Hydrolase</keyword>
<comment type="caution">
    <text evidence="10">The sequence shown here is derived from an EMBL/GenBank/DDBJ whole genome shotgun (WGS) entry which is preliminary data.</text>
</comment>
<feature type="domain" description="Isochorismatase-like" evidence="9">
    <location>
        <begin position="3"/>
        <end position="193"/>
    </location>
</feature>
<evidence type="ECO:0000313" key="10">
    <source>
        <dbReference type="EMBL" id="MBP3943387.1"/>
    </source>
</evidence>
<dbReference type="Proteomes" id="UP000679691">
    <property type="component" value="Unassembled WGS sequence"/>
</dbReference>
<evidence type="ECO:0000313" key="11">
    <source>
        <dbReference type="Proteomes" id="UP000679691"/>
    </source>
</evidence>
<evidence type="ECO:0000256" key="6">
    <source>
        <dbReference type="ARBA" id="ARBA00039017"/>
    </source>
</evidence>
<comment type="pathway">
    <text evidence="5">Cofactor biosynthesis; nicotinate biosynthesis; nicotinate from nicotinamide: step 1/1.</text>
</comment>
<dbReference type="EMBL" id="JAGKSB010000007">
    <property type="protein sequence ID" value="MBP3943387.1"/>
    <property type="molecule type" value="Genomic_DNA"/>
</dbReference>
<evidence type="ECO:0000256" key="1">
    <source>
        <dbReference type="ARBA" id="ARBA00006336"/>
    </source>
</evidence>
<dbReference type="RefSeq" id="WP_353546881.1">
    <property type="nucleotide sequence ID" value="NZ_JAGKSB010000007.1"/>
</dbReference>
<protein>
    <recommendedName>
        <fullName evidence="8">Nicotinamidase</fullName>
        <ecNumber evidence="6">3.5.1.19</ecNumber>
    </recommendedName>
    <alternativeName>
        <fullName evidence="7">Nicotinamide deamidase</fullName>
    </alternativeName>
</protein>
<dbReference type="InterPro" id="IPR036380">
    <property type="entry name" value="Isochorismatase-like_sf"/>
</dbReference>
<dbReference type="AlphaFoldDB" id="A0A8T4HDE0"/>
<keyword evidence="11" id="KW-1185">Reference proteome</keyword>
<evidence type="ECO:0000256" key="5">
    <source>
        <dbReference type="ARBA" id="ARBA00037900"/>
    </source>
</evidence>
<dbReference type="InterPro" id="IPR000868">
    <property type="entry name" value="Isochorismatase-like_dom"/>
</dbReference>
<dbReference type="NCBIfam" id="NF008623">
    <property type="entry name" value="PRK11609.1"/>
    <property type="match status" value="1"/>
</dbReference>
<evidence type="ECO:0000256" key="4">
    <source>
        <dbReference type="ARBA" id="ARBA00022801"/>
    </source>
</evidence>
<dbReference type="PANTHER" id="PTHR11080:SF2">
    <property type="entry name" value="LD05707P"/>
    <property type="match status" value="1"/>
</dbReference>
<evidence type="ECO:0000256" key="3">
    <source>
        <dbReference type="ARBA" id="ARBA00022723"/>
    </source>
</evidence>
<dbReference type="EC" id="3.5.1.19" evidence="6"/>
<sequence length="196" mass="21566">MIALIIVDIQNDFLPGGSLYVPRGEEIIPLVNALVPNYSMVVATQDWHPAKHESFASQHPGMEPFQQITLHGLPQTLWPEHCVQHSYGAEFAADLTPEALVQVFQKGLDTRVDSYSGFFDNGHIHATGLGDYLMDKGVSEVHICGLAADYCVYFTALDALKLGFKTVILQAATRPIEEASYATKKAYFKAQGGRLL</sequence>
<dbReference type="Gene3D" id="3.40.50.850">
    <property type="entry name" value="Isochorismatase-like"/>
    <property type="match status" value="1"/>
</dbReference>
<evidence type="ECO:0000256" key="2">
    <source>
        <dbReference type="ARBA" id="ARBA00022642"/>
    </source>
</evidence>